<name>A0AAJ0FAF4_9PEZI</name>
<comment type="caution">
    <text evidence="1">The sequence shown here is derived from an EMBL/GenBank/DDBJ whole genome shotgun (WGS) entry which is preliminary data.</text>
</comment>
<evidence type="ECO:0000313" key="1">
    <source>
        <dbReference type="EMBL" id="KAK1754184.1"/>
    </source>
</evidence>
<proteinExistence type="predicted"/>
<dbReference type="AlphaFoldDB" id="A0AAJ0FAF4"/>
<dbReference type="EMBL" id="MU839836">
    <property type="protein sequence ID" value="KAK1754184.1"/>
    <property type="molecule type" value="Genomic_DNA"/>
</dbReference>
<sequence length="184" mass="21121">MEKAAGFIWEKFPHLARFSLFSVLNIASGNYSDSQPGSLPSYTTICLTIFIFRGEPDVYYRRHALCYFTSPTDRNFHETVHVQRVNDESPWDVEQVHSEMDWTLSVRYISHVNAGTLSIPKGEEMMPVDIVSRTPVTDKERDWNCLNFILEGLEQIVGKGLQAQEWYDSVQKELIDKLLDGAVT</sequence>
<evidence type="ECO:0000313" key="2">
    <source>
        <dbReference type="Proteomes" id="UP001239445"/>
    </source>
</evidence>
<accession>A0AAJ0FAF4</accession>
<organism evidence="1 2">
    <name type="scientific">Echria macrotheca</name>
    <dbReference type="NCBI Taxonomy" id="438768"/>
    <lineage>
        <taxon>Eukaryota</taxon>
        <taxon>Fungi</taxon>
        <taxon>Dikarya</taxon>
        <taxon>Ascomycota</taxon>
        <taxon>Pezizomycotina</taxon>
        <taxon>Sordariomycetes</taxon>
        <taxon>Sordariomycetidae</taxon>
        <taxon>Sordariales</taxon>
        <taxon>Schizotheciaceae</taxon>
        <taxon>Echria</taxon>
    </lineage>
</organism>
<gene>
    <name evidence="1" type="ORF">QBC47DRAFT_303053</name>
</gene>
<protein>
    <submittedName>
        <fullName evidence="1">Uncharacterized protein</fullName>
    </submittedName>
</protein>
<dbReference type="Proteomes" id="UP001239445">
    <property type="component" value="Unassembled WGS sequence"/>
</dbReference>
<reference evidence="1" key="1">
    <citation type="submission" date="2023-06" db="EMBL/GenBank/DDBJ databases">
        <title>Genome-scale phylogeny and comparative genomics of the fungal order Sordariales.</title>
        <authorList>
            <consortium name="Lawrence Berkeley National Laboratory"/>
            <person name="Hensen N."/>
            <person name="Bonometti L."/>
            <person name="Westerberg I."/>
            <person name="Brannstrom I.O."/>
            <person name="Guillou S."/>
            <person name="Cros-Aarteil S."/>
            <person name="Calhoun S."/>
            <person name="Haridas S."/>
            <person name="Kuo A."/>
            <person name="Mondo S."/>
            <person name="Pangilinan J."/>
            <person name="Riley R."/>
            <person name="Labutti K."/>
            <person name="Andreopoulos B."/>
            <person name="Lipzen A."/>
            <person name="Chen C."/>
            <person name="Yanf M."/>
            <person name="Daum C."/>
            <person name="Ng V."/>
            <person name="Clum A."/>
            <person name="Steindorff A."/>
            <person name="Ohm R."/>
            <person name="Martin F."/>
            <person name="Silar P."/>
            <person name="Natvig D."/>
            <person name="Lalanne C."/>
            <person name="Gautier V."/>
            <person name="Ament-Velasquez S.L."/>
            <person name="Kruys A."/>
            <person name="Hutchinson M.I."/>
            <person name="Powell A.J."/>
            <person name="Barry K."/>
            <person name="Miller A.N."/>
            <person name="Grigoriev I.V."/>
            <person name="Debuchy R."/>
            <person name="Gladieux P."/>
            <person name="Thoren M.H."/>
            <person name="Johannesson H."/>
        </authorList>
    </citation>
    <scope>NUCLEOTIDE SEQUENCE</scope>
    <source>
        <strain evidence="1">PSN4</strain>
    </source>
</reference>
<keyword evidence="2" id="KW-1185">Reference proteome</keyword>